<dbReference type="InterPro" id="IPR037914">
    <property type="entry name" value="SpoVT-AbrB_sf"/>
</dbReference>
<name>A0A521CYV1_9RHOB</name>
<proteinExistence type="predicted"/>
<evidence type="ECO:0000313" key="2">
    <source>
        <dbReference type="Proteomes" id="UP000316030"/>
    </source>
</evidence>
<sequence>MLKTCILKVGSSAVVTLSAEMREALVACEGGAVYVVGGDDGCWKIMPQNPELDVALAAAYLVMDENYNMLQALA</sequence>
<organism evidence="1 2">
    <name type="scientific">Thalassovita litoralis</name>
    <dbReference type="NCBI Taxonomy" id="1010611"/>
    <lineage>
        <taxon>Bacteria</taxon>
        <taxon>Pseudomonadati</taxon>
        <taxon>Pseudomonadota</taxon>
        <taxon>Alphaproteobacteria</taxon>
        <taxon>Rhodobacterales</taxon>
        <taxon>Roseobacteraceae</taxon>
        <taxon>Thalassovita</taxon>
    </lineage>
</organism>
<dbReference type="EMBL" id="FXTO01000008">
    <property type="protein sequence ID" value="SMO64619.1"/>
    <property type="molecule type" value="Genomic_DNA"/>
</dbReference>
<dbReference type="OrthoDB" id="5459182at2"/>
<dbReference type="SUPFAM" id="SSF89447">
    <property type="entry name" value="AbrB/MazE/MraZ-like"/>
    <property type="match status" value="1"/>
</dbReference>
<reference evidence="1 2" key="1">
    <citation type="submission" date="2017-05" db="EMBL/GenBank/DDBJ databases">
        <authorList>
            <person name="Varghese N."/>
            <person name="Submissions S."/>
        </authorList>
    </citation>
    <scope>NUCLEOTIDE SEQUENCE [LARGE SCALE GENOMIC DNA]</scope>
    <source>
        <strain evidence="1 2">DSM 29506</strain>
    </source>
</reference>
<keyword evidence="2" id="KW-1185">Reference proteome</keyword>
<accession>A0A521CYV1</accession>
<protein>
    <recommendedName>
        <fullName evidence="3">Addiction module antidote</fullName>
    </recommendedName>
</protein>
<evidence type="ECO:0008006" key="3">
    <source>
        <dbReference type="Google" id="ProtNLM"/>
    </source>
</evidence>
<evidence type="ECO:0000313" key="1">
    <source>
        <dbReference type="EMBL" id="SMO64619.1"/>
    </source>
</evidence>
<dbReference type="Proteomes" id="UP000316030">
    <property type="component" value="Unassembled WGS sequence"/>
</dbReference>
<gene>
    <name evidence="1" type="ORF">SAMN06265173_10873</name>
</gene>
<dbReference type="AlphaFoldDB" id="A0A521CYV1"/>